<dbReference type="SMART" id="SM00342">
    <property type="entry name" value="HTH_ARAC"/>
    <property type="match status" value="1"/>
</dbReference>
<feature type="domain" description="HTH araC/xylS-type" evidence="4">
    <location>
        <begin position="203"/>
        <end position="301"/>
    </location>
</feature>
<dbReference type="InterPro" id="IPR009057">
    <property type="entry name" value="Homeodomain-like_sf"/>
</dbReference>
<keyword evidence="1" id="KW-0805">Transcription regulation</keyword>
<keyword evidence="3" id="KW-0804">Transcription</keyword>
<dbReference type="EMBL" id="JBEZNA010000010">
    <property type="protein sequence ID" value="MEU9576993.1"/>
    <property type="molecule type" value="Genomic_DNA"/>
</dbReference>
<evidence type="ECO:0000256" key="1">
    <source>
        <dbReference type="ARBA" id="ARBA00023015"/>
    </source>
</evidence>
<sequence length="316" mass="34217">MSGGEWLSEVFDLVEVRGVLTGGAVARGGWQSRGPLYDPVKFFAMVNGRATLSTDGVDRPIELETGDVAILTGRRWVAFEAGDPPRREVRPESEFTAAAFAGSDRGADDILIGGCINLNEAGRTLLVDSLPPLAHIRAAQTGSDRLLSCLTRLFDEATAARIGSAFAVRQYGQLVLLEVLRAYVGQAQLPPGVLRLLADERLRPALDRMHADPGRAWSLEELAQAAAMSRTTFAERFREVAGTPPLSYLVRWRMVLAQRALRDGDARVGALAGELGYGSESAFSTAFKRVVGESPLRYRLRVREESAESAESSATV</sequence>
<evidence type="ECO:0000313" key="5">
    <source>
        <dbReference type="EMBL" id="MEU9576993.1"/>
    </source>
</evidence>
<dbReference type="Pfam" id="PF12852">
    <property type="entry name" value="Cupin_6"/>
    <property type="match status" value="1"/>
</dbReference>
<protein>
    <submittedName>
        <fullName evidence="5">AraC family transcriptional regulator</fullName>
    </submittedName>
</protein>
<proteinExistence type="predicted"/>
<dbReference type="PROSITE" id="PS01124">
    <property type="entry name" value="HTH_ARAC_FAMILY_2"/>
    <property type="match status" value="1"/>
</dbReference>
<reference evidence="5 6" key="1">
    <citation type="submission" date="2024-06" db="EMBL/GenBank/DDBJ databases">
        <title>The Natural Products Discovery Center: Release of the First 8490 Sequenced Strains for Exploring Actinobacteria Biosynthetic Diversity.</title>
        <authorList>
            <person name="Kalkreuter E."/>
            <person name="Kautsar S.A."/>
            <person name="Yang D."/>
            <person name="Bader C.D."/>
            <person name="Teijaro C.N."/>
            <person name="Fluegel L."/>
            <person name="Davis C.M."/>
            <person name="Simpson J.R."/>
            <person name="Lauterbach L."/>
            <person name="Steele A.D."/>
            <person name="Gui C."/>
            <person name="Meng S."/>
            <person name="Li G."/>
            <person name="Viehrig K."/>
            <person name="Ye F."/>
            <person name="Su P."/>
            <person name="Kiefer A.F."/>
            <person name="Nichols A."/>
            <person name="Cepeda A.J."/>
            <person name="Yan W."/>
            <person name="Fan B."/>
            <person name="Jiang Y."/>
            <person name="Adhikari A."/>
            <person name="Zheng C.-J."/>
            <person name="Schuster L."/>
            <person name="Cowan T.M."/>
            <person name="Smanski M.J."/>
            <person name="Chevrette M.G."/>
            <person name="De Carvalho L.P.S."/>
            <person name="Shen B."/>
        </authorList>
    </citation>
    <scope>NUCLEOTIDE SEQUENCE [LARGE SCALE GENOMIC DNA]</scope>
    <source>
        <strain evidence="5 6">NPDC048117</strain>
    </source>
</reference>
<dbReference type="Gene3D" id="1.10.10.60">
    <property type="entry name" value="Homeodomain-like"/>
    <property type="match status" value="1"/>
</dbReference>
<evidence type="ECO:0000256" key="3">
    <source>
        <dbReference type="ARBA" id="ARBA00023163"/>
    </source>
</evidence>
<dbReference type="Proteomes" id="UP001551584">
    <property type="component" value="Unassembled WGS sequence"/>
</dbReference>
<dbReference type="RefSeq" id="WP_280872116.1">
    <property type="nucleotide sequence ID" value="NZ_JBEZNA010000010.1"/>
</dbReference>
<evidence type="ECO:0000259" key="4">
    <source>
        <dbReference type="PROSITE" id="PS01124"/>
    </source>
</evidence>
<gene>
    <name evidence="5" type="ORF">AB0D95_06955</name>
</gene>
<dbReference type="InterPro" id="IPR050204">
    <property type="entry name" value="AraC_XylS_family_regulators"/>
</dbReference>
<keyword evidence="6" id="KW-1185">Reference proteome</keyword>
<dbReference type="PANTHER" id="PTHR46796">
    <property type="entry name" value="HTH-TYPE TRANSCRIPTIONAL ACTIVATOR RHAS-RELATED"/>
    <property type="match status" value="1"/>
</dbReference>
<dbReference type="PANTHER" id="PTHR46796:SF7">
    <property type="entry name" value="ARAC FAMILY TRANSCRIPTIONAL REGULATOR"/>
    <property type="match status" value="1"/>
</dbReference>
<evidence type="ECO:0000313" key="6">
    <source>
        <dbReference type="Proteomes" id="UP001551584"/>
    </source>
</evidence>
<dbReference type="SUPFAM" id="SSF46689">
    <property type="entry name" value="Homeodomain-like"/>
    <property type="match status" value="2"/>
</dbReference>
<dbReference type="InterPro" id="IPR018060">
    <property type="entry name" value="HTH_AraC"/>
</dbReference>
<dbReference type="Pfam" id="PF12833">
    <property type="entry name" value="HTH_18"/>
    <property type="match status" value="1"/>
</dbReference>
<accession>A0ABV3ELD0</accession>
<keyword evidence="2" id="KW-0238">DNA-binding</keyword>
<dbReference type="InterPro" id="IPR032783">
    <property type="entry name" value="AraC_lig"/>
</dbReference>
<organism evidence="5 6">
    <name type="scientific">Streptomyces chilikensis</name>
    <dbReference type="NCBI Taxonomy" id="1194079"/>
    <lineage>
        <taxon>Bacteria</taxon>
        <taxon>Bacillati</taxon>
        <taxon>Actinomycetota</taxon>
        <taxon>Actinomycetes</taxon>
        <taxon>Kitasatosporales</taxon>
        <taxon>Streptomycetaceae</taxon>
        <taxon>Streptomyces</taxon>
    </lineage>
</organism>
<evidence type="ECO:0000256" key="2">
    <source>
        <dbReference type="ARBA" id="ARBA00023125"/>
    </source>
</evidence>
<name>A0ABV3ELD0_9ACTN</name>
<comment type="caution">
    <text evidence="5">The sequence shown here is derived from an EMBL/GenBank/DDBJ whole genome shotgun (WGS) entry which is preliminary data.</text>
</comment>